<dbReference type="InterPro" id="IPR008844">
    <property type="entry name" value="Spore_GerAC-like"/>
</dbReference>
<comment type="subcellular location">
    <subcellularLocation>
        <location evidence="1">Membrane</location>
        <topology evidence="1">Lipid-anchor</topology>
    </subcellularLocation>
</comment>
<organism evidence="11 12">
    <name type="scientific">Priestia megaterium</name>
    <name type="common">Bacillus megaterium</name>
    <dbReference type="NCBI Taxonomy" id="1404"/>
    <lineage>
        <taxon>Bacteria</taxon>
        <taxon>Bacillati</taxon>
        <taxon>Bacillota</taxon>
        <taxon>Bacilli</taxon>
        <taxon>Bacillales</taxon>
        <taxon>Bacillaceae</taxon>
        <taxon>Priestia</taxon>
    </lineage>
</organism>
<dbReference type="EMBL" id="CP051128">
    <property type="protein sequence ID" value="QIZ07642.1"/>
    <property type="molecule type" value="Genomic_DNA"/>
</dbReference>
<evidence type="ECO:0000256" key="1">
    <source>
        <dbReference type="ARBA" id="ARBA00004635"/>
    </source>
</evidence>
<reference evidence="11 12" key="2">
    <citation type="submission" date="2020-04" db="EMBL/GenBank/DDBJ databases">
        <authorList>
            <person name="Fomenkov A."/>
            <person name="Anton B.P."/>
            <person name="Roberts R.J."/>
        </authorList>
    </citation>
    <scope>NUCLEOTIDE SEQUENCE [LARGE SCALE GENOMIC DNA]</scope>
    <source>
        <strain evidence="11 12">S2</strain>
    </source>
</reference>
<dbReference type="NCBIfam" id="TIGR02887">
    <property type="entry name" value="spore_ger_x_C"/>
    <property type="match status" value="1"/>
</dbReference>
<dbReference type="InterPro" id="IPR057336">
    <property type="entry name" value="GerAC_N"/>
</dbReference>
<dbReference type="Pfam" id="PF25198">
    <property type="entry name" value="Spore_GerAC_N"/>
    <property type="match status" value="1"/>
</dbReference>
<feature type="chain" id="PRO_5038961918" evidence="8">
    <location>
        <begin position="22"/>
        <end position="363"/>
    </location>
</feature>
<feature type="domain" description="Spore germination GerAC-like C-terminal" evidence="9">
    <location>
        <begin position="196"/>
        <end position="360"/>
    </location>
</feature>
<evidence type="ECO:0000256" key="5">
    <source>
        <dbReference type="ARBA" id="ARBA00023136"/>
    </source>
</evidence>
<evidence type="ECO:0000313" key="12">
    <source>
        <dbReference type="Proteomes" id="UP000501868"/>
    </source>
</evidence>
<accession>A0A6H1P2G6</accession>
<dbReference type="GO" id="GO:0016020">
    <property type="term" value="C:membrane"/>
    <property type="evidence" value="ECO:0007669"/>
    <property type="project" value="UniProtKB-SubCell"/>
</dbReference>
<comment type="similarity">
    <text evidence="2">Belongs to the GerABKC lipoprotein family.</text>
</comment>
<evidence type="ECO:0000313" key="11">
    <source>
        <dbReference type="EMBL" id="QIZ07642.1"/>
    </source>
</evidence>
<evidence type="ECO:0000256" key="4">
    <source>
        <dbReference type="ARBA" id="ARBA00022729"/>
    </source>
</evidence>
<evidence type="ECO:0000256" key="8">
    <source>
        <dbReference type="SAM" id="SignalP"/>
    </source>
</evidence>
<dbReference type="Proteomes" id="UP000501868">
    <property type="component" value="Chromosome"/>
</dbReference>
<gene>
    <name evidence="11" type="ORF">HFZ78_13600</name>
</gene>
<keyword evidence="5" id="KW-0472">Membrane</keyword>
<evidence type="ECO:0000259" key="10">
    <source>
        <dbReference type="Pfam" id="PF25198"/>
    </source>
</evidence>
<dbReference type="AlphaFoldDB" id="A0A6H1P2G6"/>
<dbReference type="InterPro" id="IPR046953">
    <property type="entry name" value="Spore_GerAC-like_C"/>
</dbReference>
<keyword evidence="7" id="KW-0449">Lipoprotein</keyword>
<keyword evidence="3" id="KW-0309">Germination</keyword>
<keyword evidence="4 8" id="KW-0732">Signal</keyword>
<feature type="signal peptide" evidence="8">
    <location>
        <begin position="1"/>
        <end position="21"/>
    </location>
</feature>
<proteinExistence type="inferred from homology"/>
<evidence type="ECO:0000256" key="2">
    <source>
        <dbReference type="ARBA" id="ARBA00007886"/>
    </source>
</evidence>
<dbReference type="PANTHER" id="PTHR35789">
    <property type="entry name" value="SPORE GERMINATION PROTEIN B3"/>
    <property type="match status" value="1"/>
</dbReference>
<dbReference type="InterPro" id="IPR038501">
    <property type="entry name" value="Spore_GerAC_C_sf"/>
</dbReference>
<name>A0A6H1P2G6_PRIMG</name>
<sequence length="363" mass="40941">MNKTNFCVCFLIILLLFPSTGCTRDKVIDEIVVISDMGFDLEDGKILGSATYPSYDVPGHKGPEVVHGIASTNTGILTSFNNQSSSPIEVGQTRIIVINERLAQKGIGDLITTLKRDPIIGSNTYLVISKDKADQILSESVDKTPFYLSNLIKQNEENNNTPPTNLHSVFYQYYGTGQDVYIPFIKINKDKLVELDGLAIFKQDKMKMKVSQKDSIFFKLLKSKKKNGNFEFPYSASGEKRMLDIRTVNGKSKFTISDQTSKQPKVNVTLRLSCLIKDAPEDINLSDPKIMKSIQNQIEKRVSKKTKDLIISLQSKNTDPFGFGDLFRGRDRNWNEKEFYRIYPDIKFNVNAHVNLLQSGVGK</sequence>
<evidence type="ECO:0000256" key="7">
    <source>
        <dbReference type="ARBA" id="ARBA00023288"/>
    </source>
</evidence>
<evidence type="ECO:0000259" key="9">
    <source>
        <dbReference type="Pfam" id="PF05504"/>
    </source>
</evidence>
<protein>
    <submittedName>
        <fullName evidence="11">Ger(X)C family spore germination protein</fullName>
    </submittedName>
</protein>
<dbReference type="PANTHER" id="PTHR35789:SF1">
    <property type="entry name" value="SPORE GERMINATION PROTEIN B3"/>
    <property type="match status" value="1"/>
</dbReference>
<evidence type="ECO:0000256" key="6">
    <source>
        <dbReference type="ARBA" id="ARBA00023139"/>
    </source>
</evidence>
<evidence type="ECO:0000256" key="3">
    <source>
        <dbReference type="ARBA" id="ARBA00022544"/>
    </source>
</evidence>
<dbReference type="GO" id="GO:0009847">
    <property type="term" value="P:spore germination"/>
    <property type="evidence" value="ECO:0007669"/>
    <property type="project" value="InterPro"/>
</dbReference>
<feature type="domain" description="Spore germination protein N-terminal" evidence="10">
    <location>
        <begin position="26"/>
        <end position="187"/>
    </location>
</feature>
<dbReference type="Pfam" id="PF05504">
    <property type="entry name" value="Spore_GerAC"/>
    <property type="match status" value="1"/>
</dbReference>
<keyword evidence="6" id="KW-0564">Palmitate</keyword>
<reference evidence="11 12" key="1">
    <citation type="submission" date="2020-04" db="EMBL/GenBank/DDBJ databases">
        <title>Genome-Wide Identification of 5-Methylcytosine Sites in Bacterial Genomes By High-Throughput Sequencing of MspJI Restriction Fragments.</title>
        <authorList>
            <person name="Wu V."/>
        </authorList>
    </citation>
    <scope>NUCLEOTIDE SEQUENCE [LARGE SCALE GENOMIC DNA]</scope>
    <source>
        <strain evidence="11 12">S2</strain>
    </source>
</reference>
<dbReference type="Gene3D" id="3.30.300.210">
    <property type="entry name" value="Nutrient germinant receptor protein C, domain 3"/>
    <property type="match status" value="1"/>
</dbReference>